<name>A0A091BGT5_9GAMM</name>
<dbReference type="eggNOG" id="COG4099">
    <property type="taxonomic scope" value="Bacteria"/>
</dbReference>
<organism evidence="4 5">
    <name type="scientific">Arenimonas oryziterrae DSM 21050 = YC6267</name>
    <dbReference type="NCBI Taxonomy" id="1121015"/>
    <lineage>
        <taxon>Bacteria</taxon>
        <taxon>Pseudomonadati</taxon>
        <taxon>Pseudomonadota</taxon>
        <taxon>Gammaproteobacteria</taxon>
        <taxon>Lysobacterales</taxon>
        <taxon>Lysobacteraceae</taxon>
        <taxon>Arenimonas</taxon>
    </lineage>
</organism>
<evidence type="ECO:0000259" key="3">
    <source>
        <dbReference type="Pfam" id="PF00326"/>
    </source>
</evidence>
<dbReference type="InterPro" id="IPR050955">
    <property type="entry name" value="Plant_Biomass_Hydrol_Est"/>
</dbReference>
<feature type="signal peptide" evidence="2">
    <location>
        <begin position="1"/>
        <end position="22"/>
    </location>
</feature>
<dbReference type="Pfam" id="PF00326">
    <property type="entry name" value="Peptidase_S9"/>
    <property type="match status" value="1"/>
</dbReference>
<accession>A0A091BGT5</accession>
<dbReference type="GO" id="GO:0008236">
    <property type="term" value="F:serine-type peptidase activity"/>
    <property type="evidence" value="ECO:0007669"/>
    <property type="project" value="InterPro"/>
</dbReference>
<proteinExistence type="predicted"/>
<keyword evidence="1 2" id="KW-0732">Signal</keyword>
<evidence type="ECO:0000256" key="1">
    <source>
        <dbReference type="ARBA" id="ARBA00022729"/>
    </source>
</evidence>
<dbReference type="InterPro" id="IPR029058">
    <property type="entry name" value="AB_hydrolase_fold"/>
</dbReference>
<dbReference type="RefSeq" id="WP_022968450.1">
    <property type="nucleotide sequence ID" value="NZ_ATVD01000001.1"/>
</dbReference>
<dbReference type="AlphaFoldDB" id="A0A091BGT5"/>
<keyword evidence="5" id="KW-1185">Reference proteome</keyword>
<dbReference type="SUPFAM" id="SSF53474">
    <property type="entry name" value="alpha/beta-Hydrolases"/>
    <property type="match status" value="1"/>
</dbReference>
<dbReference type="OrthoDB" id="9764953at2"/>
<comment type="caution">
    <text evidence="4">The sequence shown here is derived from an EMBL/GenBank/DDBJ whole genome shotgun (WGS) entry which is preliminary data.</text>
</comment>
<feature type="chain" id="PRO_5001869838" description="Peptidase S9 prolyl oligopeptidase catalytic domain-containing protein" evidence="2">
    <location>
        <begin position="23"/>
        <end position="265"/>
    </location>
</feature>
<dbReference type="STRING" id="1121015.GCA_000420545_00799"/>
<dbReference type="Proteomes" id="UP000029385">
    <property type="component" value="Unassembled WGS sequence"/>
</dbReference>
<evidence type="ECO:0000256" key="2">
    <source>
        <dbReference type="SAM" id="SignalP"/>
    </source>
</evidence>
<dbReference type="GO" id="GO:0006508">
    <property type="term" value="P:proteolysis"/>
    <property type="evidence" value="ECO:0007669"/>
    <property type="project" value="InterPro"/>
</dbReference>
<dbReference type="PANTHER" id="PTHR43037:SF1">
    <property type="entry name" value="BLL1128 PROTEIN"/>
    <property type="match status" value="1"/>
</dbReference>
<dbReference type="Gene3D" id="3.40.50.1820">
    <property type="entry name" value="alpha/beta hydrolase"/>
    <property type="match status" value="1"/>
</dbReference>
<reference evidence="4 5" key="1">
    <citation type="submission" date="2013-09" db="EMBL/GenBank/DDBJ databases">
        <title>Genome sequencing of Arenimonas oryziterrae.</title>
        <authorList>
            <person name="Chen F."/>
            <person name="Wang G."/>
        </authorList>
    </citation>
    <scope>NUCLEOTIDE SEQUENCE [LARGE SCALE GENOMIC DNA]</scope>
    <source>
        <strain evidence="4 5">YC6267</strain>
    </source>
</reference>
<feature type="domain" description="Peptidase S9 prolyl oligopeptidase catalytic" evidence="3">
    <location>
        <begin position="101"/>
        <end position="244"/>
    </location>
</feature>
<evidence type="ECO:0000313" key="5">
    <source>
        <dbReference type="Proteomes" id="UP000029385"/>
    </source>
</evidence>
<dbReference type="EMBL" id="AVCI01000005">
    <property type="protein sequence ID" value="KFN43585.1"/>
    <property type="molecule type" value="Genomic_DNA"/>
</dbReference>
<gene>
    <name evidence="4" type="ORF">N789_09935</name>
</gene>
<dbReference type="PATRIC" id="fig|1121015.4.peg.1473"/>
<dbReference type="PANTHER" id="PTHR43037">
    <property type="entry name" value="UNNAMED PRODUCT-RELATED"/>
    <property type="match status" value="1"/>
</dbReference>
<evidence type="ECO:0000313" key="4">
    <source>
        <dbReference type="EMBL" id="KFN43585.1"/>
    </source>
</evidence>
<dbReference type="InterPro" id="IPR001375">
    <property type="entry name" value="Peptidase_S9_cat"/>
</dbReference>
<sequence>MTSRLTLATFLLATVLSGAAPAADTGFVARELVVAGARYRYQVFVPNDYTPNTAWPVVLFLHGAGDGGEDGLRQTRVGLPAQLRAHPERFPMLVVMPQSRADKRWAGAMATQALAALDATIAEFHGDPERVYLTGLSMGGQGVWQLAAAHRDRFAAIAPVCGFLDQYAGREEDRAQVAQSLFGPRSDRYSRFARRLGPMPAWIFHGDADRVVPVEESRAMAQALRKLGGDVRYSEYAGVGHDAWNRAYAEPEFVPWLLSHRRQPR</sequence>
<protein>
    <recommendedName>
        <fullName evidence="3">Peptidase S9 prolyl oligopeptidase catalytic domain-containing protein</fullName>
    </recommendedName>
</protein>